<comment type="caution">
    <text evidence="1">The sequence shown here is derived from an EMBL/GenBank/DDBJ whole genome shotgun (WGS) entry which is preliminary data.</text>
</comment>
<reference evidence="1" key="1">
    <citation type="submission" date="2022-09" db="EMBL/GenBank/DDBJ databases">
        <title>Novosphingobium sp. Nov., a polycyclic aromatic hydrocarbon-degrading bacterium isolated form mangrove sediments in HongKong.</title>
        <authorList>
            <person name="Hu Z."/>
        </authorList>
    </citation>
    <scope>NUCLEOTIDE SEQUENCE</scope>
    <source>
        <strain evidence="1">HK4-1</strain>
    </source>
</reference>
<proteinExistence type="predicted"/>
<sequence length="63" mass="6544">MGMWSAGSRFFVVEEKGLSMNRMTAFVAVTISFIGAILVSQAAHSSEAGASLGSVSATSIMTR</sequence>
<evidence type="ECO:0000313" key="2">
    <source>
        <dbReference type="Proteomes" id="UP001165583"/>
    </source>
</evidence>
<dbReference type="Proteomes" id="UP001165583">
    <property type="component" value="Unassembled WGS sequence"/>
</dbReference>
<keyword evidence="2" id="KW-1185">Reference proteome</keyword>
<name>A0ABT2I6Q7_9SPHN</name>
<organism evidence="1 2">
    <name type="scientific">Novosphingobium mangrovi</name>
    <name type="common">ex Huang et al. 2023</name>
    <dbReference type="NCBI Taxonomy" id="2976432"/>
    <lineage>
        <taxon>Bacteria</taxon>
        <taxon>Pseudomonadati</taxon>
        <taxon>Pseudomonadota</taxon>
        <taxon>Alphaproteobacteria</taxon>
        <taxon>Sphingomonadales</taxon>
        <taxon>Sphingomonadaceae</taxon>
        <taxon>Novosphingobium</taxon>
    </lineage>
</organism>
<dbReference type="EMBL" id="JANZXA010000008">
    <property type="protein sequence ID" value="MCT2400485.1"/>
    <property type="molecule type" value="Genomic_DNA"/>
</dbReference>
<evidence type="ECO:0000313" key="1">
    <source>
        <dbReference type="EMBL" id="MCT2400485.1"/>
    </source>
</evidence>
<gene>
    <name evidence="1" type="ORF">NZK81_13065</name>
</gene>
<accession>A0ABT2I6Q7</accession>
<dbReference type="RefSeq" id="WP_260046532.1">
    <property type="nucleotide sequence ID" value="NZ_JANZXA010000008.1"/>
</dbReference>
<protein>
    <submittedName>
        <fullName evidence="1">Uncharacterized protein</fullName>
    </submittedName>
</protein>